<dbReference type="OrthoDB" id="6437069at2759"/>
<proteinExistence type="predicted"/>
<evidence type="ECO:0000313" key="1">
    <source>
        <dbReference type="EMBL" id="GBN13775.1"/>
    </source>
</evidence>
<dbReference type="Proteomes" id="UP000499080">
    <property type="component" value="Unassembled WGS sequence"/>
</dbReference>
<keyword evidence="2" id="KW-1185">Reference proteome</keyword>
<accession>A0A4Y2LGB3</accession>
<evidence type="ECO:0000313" key="2">
    <source>
        <dbReference type="Proteomes" id="UP000499080"/>
    </source>
</evidence>
<organism evidence="1 2">
    <name type="scientific">Araneus ventricosus</name>
    <name type="common">Orbweaver spider</name>
    <name type="synonym">Epeira ventricosa</name>
    <dbReference type="NCBI Taxonomy" id="182803"/>
    <lineage>
        <taxon>Eukaryota</taxon>
        <taxon>Metazoa</taxon>
        <taxon>Ecdysozoa</taxon>
        <taxon>Arthropoda</taxon>
        <taxon>Chelicerata</taxon>
        <taxon>Arachnida</taxon>
        <taxon>Araneae</taxon>
        <taxon>Araneomorphae</taxon>
        <taxon>Entelegynae</taxon>
        <taxon>Araneoidea</taxon>
        <taxon>Araneidae</taxon>
        <taxon>Araneus</taxon>
    </lineage>
</organism>
<comment type="caution">
    <text evidence="1">The sequence shown here is derived from an EMBL/GenBank/DDBJ whole genome shotgun (WGS) entry which is preliminary data.</text>
</comment>
<dbReference type="EMBL" id="BGPR01005825">
    <property type="protein sequence ID" value="GBN13775.1"/>
    <property type="molecule type" value="Genomic_DNA"/>
</dbReference>
<dbReference type="AlphaFoldDB" id="A0A4Y2LGB3"/>
<evidence type="ECO:0008006" key="3">
    <source>
        <dbReference type="Google" id="ProtNLM"/>
    </source>
</evidence>
<sequence length="243" mass="27845">MDVLEIIQISKKKDSAILYGNQYRLHRANKQNICSWLCIKERSSNCRGTLKSKDGKVLHVPSHVCIPDAAATEVAKKLCMIKKCFREEEQSVSRIYLQEMGPLFNRGYDYVENIPTLPAVRAQLYRVRRKEQGTAVEPKSSQDIEIMDDDVIMEDDSSFLLADDDSGSRILVFDSTKGRGILKTGQNFFMDGTFKSCCMRFYQLYTIHADLSKNVEEDTTTVPIISLCLLEKIVKYIQNFLQF</sequence>
<dbReference type="Gene3D" id="2.20.25.240">
    <property type="match status" value="1"/>
</dbReference>
<name>A0A4Y2LGB3_ARAVE</name>
<gene>
    <name evidence="1" type="ORF">AVEN_258101_1</name>
</gene>
<reference evidence="1 2" key="1">
    <citation type="journal article" date="2019" name="Sci. Rep.">
        <title>Orb-weaving spider Araneus ventricosus genome elucidates the spidroin gene catalogue.</title>
        <authorList>
            <person name="Kono N."/>
            <person name="Nakamura H."/>
            <person name="Ohtoshi R."/>
            <person name="Moran D.A.P."/>
            <person name="Shinohara A."/>
            <person name="Yoshida Y."/>
            <person name="Fujiwara M."/>
            <person name="Mori M."/>
            <person name="Tomita M."/>
            <person name="Arakawa K."/>
        </authorList>
    </citation>
    <scope>NUCLEOTIDE SEQUENCE [LARGE SCALE GENOMIC DNA]</scope>
</reference>
<protein>
    <recommendedName>
        <fullName evidence="3">FLYWCH-type domain-containing protein</fullName>
    </recommendedName>
</protein>